<feature type="transmembrane region" description="Helical" evidence="1">
    <location>
        <begin position="109"/>
        <end position="129"/>
    </location>
</feature>
<dbReference type="Proteomes" id="UP000028933">
    <property type="component" value="Chromosome"/>
</dbReference>
<evidence type="ECO:0000313" key="2">
    <source>
        <dbReference type="EMBL" id="AIL47461.1"/>
    </source>
</evidence>
<keyword evidence="1" id="KW-0812">Transmembrane</keyword>
<reference evidence="2" key="2">
    <citation type="journal article" date="2015" name="Genome Biol. Evol.">
        <title>Complete Genome Sequence and Transcriptomic Analysis of the Novel Pathogen Elizabethkingia anophelis in Response to Oxidative Stress.</title>
        <authorList>
            <person name="Li Y."/>
            <person name="Liu Y."/>
            <person name="Chew S.C."/>
            <person name="Tay M."/>
            <person name="Salido M.M."/>
            <person name="Teo J."/>
            <person name="Lauro F.M."/>
            <person name="Givskov M."/>
            <person name="Yang L."/>
        </authorList>
    </citation>
    <scope>NUCLEOTIDE SEQUENCE</scope>
    <source>
        <strain evidence="2">NUHP1</strain>
    </source>
</reference>
<dbReference type="AlphaFoldDB" id="A0A077EIJ3"/>
<dbReference type="RefSeq" id="WP_024565615.1">
    <property type="nucleotide sequence ID" value="NZ_CP007547.1"/>
</dbReference>
<reference evidence="2" key="1">
    <citation type="journal article" date="2013" name="Lancet">
        <title>First case of E anophelis outbreak in an intensive-care unit.</title>
        <authorList>
            <person name="Teo J."/>
            <person name="Tan S.Y."/>
            <person name="Tay M."/>
            <person name="Ding Y."/>
            <person name="Kjelleberg S."/>
            <person name="Givskov M."/>
            <person name="Lin R.T."/>
            <person name="Yang L."/>
        </authorList>
    </citation>
    <scope>NUCLEOTIDE SEQUENCE [LARGE SCALE GENOMIC DNA]</scope>
    <source>
        <strain evidence="2">NUHP1</strain>
    </source>
</reference>
<gene>
    <name evidence="2" type="ORF">BD94_3686</name>
</gene>
<proteinExistence type="predicted"/>
<name>A0A077EIJ3_9FLAO</name>
<sequence length="141" mass="15333">MKPQSLTLTISIALFVASLTQTAVNMGNDYMLSIACLLLGWAEVFEGGIAWLANPLLFISWLLLIIKQPKISVPLSLIAFFLSLSYLSVSTITVNEGGGQAEITSYDLGYYLWLASSISLSIGSIWTIISNRRPIAEKSSV</sequence>
<accession>A0A077EIJ3</accession>
<keyword evidence="1" id="KW-0472">Membrane</keyword>
<protein>
    <submittedName>
        <fullName evidence="2">Uncharacterized protein</fullName>
    </submittedName>
</protein>
<dbReference type="HOGENOM" id="CLU_144014_0_0_10"/>
<dbReference type="KEGG" id="eao:BD94_3686"/>
<dbReference type="STRING" id="1338011.BD94_3686"/>
<dbReference type="EMBL" id="CP007547">
    <property type="protein sequence ID" value="AIL47461.1"/>
    <property type="molecule type" value="Genomic_DNA"/>
</dbReference>
<organism evidence="2 3">
    <name type="scientific">Elizabethkingia anophelis NUHP1</name>
    <dbReference type="NCBI Taxonomy" id="1338011"/>
    <lineage>
        <taxon>Bacteria</taxon>
        <taxon>Pseudomonadati</taxon>
        <taxon>Bacteroidota</taxon>
        <taxon>Flavobacteriia</taxon>
        <taxon>Flavobacteriales</taxon>
        <taxon>Weeksellaceae</taxon>
        <taxon>Elizabethkingia</taxon>
    </lineage>
</organism>
<dbReference type="eggNOG" id="ENOG5033IPY">
    <property type="taxonomic scope" value="Bacteria"/>
</dbReference>
<keyword evidence="1" id="KW-1133">Transmembrane helix</keyword>
<evidence type="ECO:0000313" key="3">
    <source>
        <dbReference type="Proteomes" id="UP000028933"/>
    </source>
</evidence>
<evidence type="ECO:0000256" key="1">
    <source>
        <dbReference type="SAM" id="Phobius"/>
    </source>
</evidence>
<feature type="transmembrane region" description="Helical" evidence="1">
    <location>
        <begin position="71"/>
        <end position="89"/>
    </location>
</feature>
<feature type="transmembrane region" description="Helical" evidence="1">
    <location>
        <begin position="32"/>
        <end position="64"/>
    </location>
</feature>